<sequence length="101" mass="11643">MRDIATLWSQDENKLKEKQKKGMGDVFLVALGLVTVRVAMLTMIMTVDDQEKPKILSRKLIVLSEVTTHQMIARGEDGRRGEILRDSIGAEIWNNYTRRQR</sequence>
<reference evidence="2 3" key="1">
    <citation type="journal article" date="2023" name="Plants (Basel)">
        <title>Bridging the Gap: Combining Genomics and Transcriptomics Approaches to Understand Stylosanthes scabra, an Orphan Legume from the Brazilian Caatinga.</title>
        <authorList>
            <person name="Ferreira-Neto J.R.C."/>
            <person name="da Silva M.D."/>
            <person name="Binneck E."/>
            <person name="de Melo N.F."/>
            <person name="da Silva R.H."/>
            <person name="de Melo A.L.T.M."/>
            <person name="Pandolfi V."/>
            <person name="Bustamante F.O."/>
            <person name="Brasileiro-Vidal A.C."/>
            <person name="Benko-Iseppon A.M."/>
        </authorList>
    </citation>
    <scope>NUCLEOTIDE SEQUENCE [LARGE SCALE GENOMIC DNA]</scope>
    <source>
        <tissue evidence="2">Leaves</tissue>
    </source>
</reference>
<evidence type="ECO:0000256" key="1">
    <source>
        <dbReference type="SAM" id="Phobius"/>
    </source>
</evidence>
<comment type="caution">
    <text evidence="2">The sequence shown here is derived from an EMBL/GenBank/DDBJ whole genome shotgun (WGS) entry which is preliminary data.</text>
</comment>
<keyword evidence="1" id="KW-1133">Transmembrane helix</keyword>
<name>A0ABU6Q3Q5_9FABA</name>
<organism evidence="2 3">
    <name type="scientific">Stylosanthes scabra</name>
    <dbReference type="NCBI Taxonomy" id="79078"/>
    <lineage>
        <taxon>Eukaryota</taxon>
        <taxon>Viridiplantae</taxon>
        <taxon>Streptophyta</taxon>
        <taxon>Embryophyta</taxon>
        <taxon>Tracheophyta</taxon>
        <taxon>Spermatophyta</taxon>
        <taxon>Magnoliopsida</taxon>
        <taxon>eudicotyledons</taxon>
        <taxon>Gunneridae</taxon>
        <taxon>Pentapetalae</taxon>
        <taxon>rosids</taxon>
        <taxon>fabids</taxon>
        <taxon>Fabales</taxon>
        <taxon>Fabaceae</taxon>
        <taxon>Papilionoideae</taxon>
        <taxon>50 kb inversion clade</taxon>
        <taxon>dalbergioids sensu lato</taxon>
        <taxon>Dalbergieae</taxon>
        <taxon>Pterocarpus clade</taxon>
        <taxon>Stylosanthes</taxon>
    </lineage>
</organism>
<proteinExistence type="predicted"/>
<accession>A0ABU6Q3Q5</accession>
<dbReference type="EMBL" id="JASCZI010000009">
    <property type="protein sequence ID" value="MED6106442.1"/>
    <property type="molecule type" value="Genomic_DNA"/>
</dbReference>
<gene>
    <name evidence="2" type="ORF">PIB30_004674</name>
</gene>
<keyword evidence="1" id="KW-0472">Membrane</keyword>
<dbReference type="Proteomes" id="UP001341840">
    <property type="component" value="Unassembled WGS sequence"/>
</dbReference>
<evidence type="ECO:0000313" key="2">
    <source>
        <dbReference type="EMBL" id="MED6106442.1"/>
    </source>
</evidence>
<evidence type="ECO:0000313" key="3">
    <source>
        <dbReference type="Proteomes" id="UP001341840"/>
    </source>
</evidence>
<protein>
    <submittedName>
        <fullName evidence="2">Uncharacterized protein</fullName>
    </submittedName>
</protein>
<keyword evidence="3" id="KW-1185">Reference proteome</keyword>
<keyword evidence="1" id="KW-0812">Transmembrane</keyword>
<feature type="transmembrane region" description="Helical" evidence="1">
    <location>
        <begin position="26"/>
        <end position="47"/>
    </location>
</feature>